<comment type="subcellular location">
    <subcellularLocation>
        <location evidence="1">Nucleus</location>
        <location evidence="1">Nucleolus</location>
    </subcellularLocation>
</comment>
<dbReference type="Pfam" id="PF08145">
    <property type="entry name" value="BOP1NT"/>
    <property type="match status" value="1"/>
</dbReference>
<feature type="repeat" description="WD" evidence="7">
    <location>
        <begin position="329"/>
        <end position="370"/>
    </location>
</feature>
<dbReference type="eggNOG" id="KOG0650">
    <property type="taxonomic scope" value="Eukaryota"/>
</dbReference>
<feature type="compositionally biased region" description="Basic and acidic residues" evidence="8">
    <location>
        <begin position="63"/>
        <end position="78"/>
    </location>
</feature>
<dbReference type="SUPFAM" id="SSF50978">
    <property type="entry name" value="WD40 repeat-like"/>
    <property type="match status" value="1"/>
</dbReference>
<dbReference type="GO" id="GO:0030687">
    <property type="term" value="C:preribosome, large subunit precursor"/>
    <property type="evidence" value="ECO:0007669"/>
    <property type="project" value="TreeGrafter"/>
</dbReference>
<gene>
    <name evidence="10" type="ORF">CHLNCDRAFT_21212</name>
</gene>
<dbReference type="RefSeq" id="XP_005849892.1">
    <property type="nucleotide sequence ID" value="XM_005849830.1"/>
</dbReference>
<dbReference type="KEGG" id="cvr:CHLNCDRAFT_21212"/>
<dbReference type="Pfam" id="PF00400">
    <property type="entry name" value="WD40"/>
    <property type="match status" value="4"/>
</dbReference>
<keyword evidence="11" id="KW-1185">Reference proteome</keyword>
<proteinExistence type="inferred from homology"/>
<keyword evidence="3" id="KW-0698">rRNA processing</keyword>
<dbReference type="FunFam" id="2.130.10.10:FF:000061">
    <property type="entry name" value="Ribosome biogenesis protein BOP1 homolog"/>
    <property type="match status" value="1"/>
</dbReference>
<feature type="compositionally biased region" description="Acidic residues" evidence="8">
    <location>
        <begin position="35"/>
        <end position="47"/>
    </location>
</feature>
<reference evidence="10 11" key="1">
    <citation type="journal article" date="2010" name="Plant Cell">
        <title>The Chlorella variabilis NC64A genome reveals adaptation to photosymbiosis, coevolution with viruses, and cryptic sex.</title>
        <authorList>
            <person name="Blanc G."/>
            <person name="Duncan G."/>
            <person name="Agarkova I."/>
            <person name="Borodovsky M."/>
            <person name="Gurnon J."/>
            <person name="Kuo A."/>
            <person name="Lindquist E."/>
            <person name="Lucas S."/>
            <person name="Pangilinan J."/>
            <person name="Polle J."/>
            <person name="Salamov A."/>
            <person name="Terry A."/>
            <person name="Yamada T."/>
            <person name="Dunigan D.D."/>
            <person name="Grigoriev I.V."/>
            <person name="Claverie J.M."/>
            <person name="Van Etten J.L."/>
        </authorList>
    </citation>
    <scope>NUCLEOTIDE SEQUENCE [LARGE SCALE GENOMIC DNA]</scope>
    <source>
        <strain evidence="10 11">NC64A</strain>
    </source>
</reference>
<dbReference type="Gene3D" id="2.130.10.10">
    <property type="entry name" value="YVTN repeat-like/Quinoprotein amine dehydrogenase"/>
    <property type="match status" value="1"/>
</dbReference>
<dbReference type="EMBL" id="GL433839">
    <property type="protein sequence ID" value="EFN57790.1"/>
    <property type="molecule type" value="Genomic_DNA"/>
</dbReference>
<dbReference type="GeneID" id="17357085"/>
<dbReference type="InterPro" id="IPR036322">
    <property type="entry name" value="WD40_repeat_dom_sf"/>
</dbReference>
<evidence type="ECO:0000313" key="11">
    <source>
        <dbReference type="Proteomes" id="UP000008141"/>
    </source>
</evidence>
<dbReference type="InterPro" id="IPR019775">
    <property type="entry name" value="WD40_repeat_CS"/>
</dbReference>
<feature type="domain" description="BOP1 N-terminal" evidence="9">
    <location>
        <begin position="64"/>
        <end position="322"/>
    </location>
</feature>
<dbReference type="InterPro" id="IPR028598">
    <property type="entry name" value="BOP1/Erb1"/>
</dbReference>
<dbReference type="InterPro" id="IPR001680">
    <property type="entry name" value="WD40_rpt"/>
</dbReference>
<evidence type="ECO:0000256" key="1">
    <source>
        <dbReference type="ARBA" id="ARBA00004604"/>
    </source>
</evidence>
<feature type="compositionally biased region" description="Acidic residues" evidence="8">
    <location>
        <begin position="1"/>
        <end position="15"/>
    </location>
</feature>
<dbReference type="GO" id="GO:0000463">
    <property type="term" value="P:maturation of LSU-rRNA from tricistronic rRNA transcript (SSU-rRNA, 5.8S rRNA, LSU-rRNA)"/>
    <property type="evidence" value="ECO:0007669"/>
    <property type="project" value="TreeGrafter"/>
</dbReference>
<evidence type="ECO:0000256" key="4">
    <source>
        <dbReference type="ARBA" id="ARBA00022574"/>
    </source>
</evidence>
<keyword evidence="6" id="KW-0539">Nucleus</keyword>
<dbReference type="HAMAP" id="MF_03027">
    <property type="entry name" value="BOP1"/>
    <property type="match status" value="1"/>
</dbReference>
<dbReference type="AlphaFoldDB" id="E1Z9K0"/>
<dbReference type="PANTHER" id="PTHR17605:SF0">
    <property type="entry name" value="RIBOSOME BIOGENESIS PROTEIN BOP1"/>
    <property type="match status" value="1"/>
</dbReference>
<keyword evidence="4 7" id="KW-0853">WD repeat</keyword>
<evidence type="ECO:0000256" key="3">
    <source>
        <dbReference type="ARBA" id="ARBA00022552"/>
    </source>
</evidence>
<keyword evidence="2" id="KW-0690">Ribosome biogenesis</keyword>
<dbReference type="PROSITE" id="PS00678">
    <property type="entry name" value="WD_REPEATS_1"/>
    <property type="match status" value="1"/>
</dbReference>
<sequence>EESDSDEAGEGDEEEAGARQGGAEAAAADGGGSGGEEDPDPASDSSEDERPNRNTIGDVPLEWYKDEEHVGYDAEGNKLARRPRRDRLDKLIARNDSSKELRTVYDEYNDEEIVLSKEEMRMIQRIRAGQFPHVEVDPFEPEVDWFTRDVEVMPLSGAPEPKRRFVPSKWEEKKVVKLVRALRKGWIKREEAPEKPEAYLIWEDDGKTLDKTATGLTYIPAPKLKLPGHEESYNPPKEYLPSEEEKNAAQLAEEVEERPQFVPTAYDCLRRVPAYASFIKERFERCLDLYLCPRTRRKRLIIEDPEVLVPKLPKPQDLQPFPALLSVRYTGHTKPVRSVCPDPTGQWLLSGSDDGTVRLWEVRTGRCMRVWQLEEPVSCVAWCPSPQLQLLAAASGKRLFLLPTGTGHEEQEAATKQALAACTASSSAGGGGIEEGQLVSWQRWQGGGEEGGAVVLHKFAIKHVTWHTRGDYFATTAPAGNTQAVLVHQLSKGVSQNPFRKNRGRVVRVLFHPAKPFFFVATQQNVRVYNLAKQALAKKLVAGSGVITSMAVHPSGDHLIVGSEDKRLCWFDLDLSSKPYRSLRYHNYAVRGAAFHRTYPLFASSSDDATVHVFHGMVYADLMTNPLIVPVKILRGHEMVDYQGVLDVAFHPTQPWAFTAGADAAICLFVNP</sequence>
<evidence type="ECO:0000256" key="7">
    <source>
        <dbReference type="PROSITE-ProRule" id="PRU00221"/>
    </source>
</evidence>
<dbReference type="Proteomes" id="UP000008141">
    <property type="component" value="Unassembled WGS sequence"/>
</dbReference>
<evidence type="ECO:0000313" key="10">
    <source>
        <dbReference type="EMBL" id="EFN57790.1"/>
    </source>
</evidence>
<dbReference type="GO" id="GO:0070545">
    <property type="term" value="C:PeBoW complex"/>
    <property type="evidence" value="ECO:0007669"/>
    <property type="project" value="TreeGrafter"/>
</dbReference>
<dbReference type="PROSITE" id="PS50294">
    <property type="entry name" value="WD_REPEATS_REGION"/>
    <property type="match status" value="1"/>
</dbReference>
<name>E1Z9K0_CHLVA</name>
<dbReference type="OMA" id="MRPAKGE"/>
<accession>E1Z9K0</accession>
<dbReference type="PANTHER" id="PTHR17605">
    <property type="entry name" value="RIBOSOME BIOGENESIS PROTEIN BOP1 BLOCK OF PROLIFERATION 1 PROTEIN"/>
    <property type="match status" value="1"/>
</dbReference>
<protein>
    <recommendedName>
        <fullName evidence="9">BOP1 N-terminal domain-containing protein</fullName>
    </recommendedName>
</protein>
<dbReference type="InParanoid" id="E1Z9K0"/>
<dbReference type="InterPro" id="IPR015943">
    <property type="entry name" value="WD40/YVTN_repeat-like_dom_sf"/>
</dbReference>
<dbReference type="FunCoup" id="E1Z9K0">
    <property type="interactions" value="1554"/>
</dbReference>
<organism evidence="11">
    <name type="scientific">Chlorella variabilis</name>
    <name type="common">Green alga</name>
    <dbReference type="NCBI Taxonomy" id="554065"/>
    <lineage>
        <taxon>Eukaryota</taxon>
        <taxon>Viridiplantae</taxon>
        <taxon>Chlorophyta</taxon>
        <taxon>core chlorophytes</taxon>
        <taxon>Trebouxiophyceae</taxon>
        <taxon>Chlorellales</taxon>
        <taxon>Chlorellaceae</taxon>
        <taxon>Chlorella clade</taxon>
        <taxon>Chlorella</taxon>
    </lineage>
</organism>
<feature type="region of interest" description="Disordered" evidence="8">
    <location>
        <begin position="1"/>
        <end position="87"/>
    </location>
</feature>
<evidence type="ECO:0000256" key="2">
    <source>
        <dbReference type="ARBA" id="ARBA00022517"/>
    </source>
</evidence>
<keyword evidence="5" id="KW-0677">Repeat</keyword>
<evidence type="ECO:0000256" key="6">
    <source>
        <dbReference type="ARBA" id="ARBA00023242"/>
    </source>
</evidence>
<dbReference type="SMART" id="SM00320">
    <property type="entry name" value="WD40"/>
    <property type="match status" value="7"/>
</dbReference>
<dbReference type="InterPro" id="IPR012953">
    <property type="entry name" value="BOP1_N_dom"/>
</dbReference>
<evidence type="ECO:0000259" key="9">
    <source>
        <dbReference type="SMART" id="SM01035"/>
    </source>
</evidence>
<dbReference type="STRING" id="554065.E1Z9K0"/>
<dbReference type="PROSITE" id="PS50082">
    <property type="entry name" value="WD_REPEATS_2"/>
    <property type="match status" value="1"/>
</dbReference>
<feature type="non-terminal residue" evidence="10">
    <location>
        <position position="1"/>
    </location>
</feature>
<dbReference type="SMART" id="SM01035">
    <property type="entry name" value="BOP1NT"/>
    <property type="match status" value="1"/>
</dbReference>
<evidence type="ECO:0000256" key="5">
    <source>
        <dbReference type="ARBA" id="ARBA00022737"/>
    </source>
</evidence>
<dbReference type="OrthoDB" id="5571054at2759"/>
<dbReference type="GO" id="GO:0043021">
    <property type="term" value="F:ribonucleoprotein complex binding"/>
    <property type="evidence" value="ECO:0007669"/>
    <property type="project" value="TreeGrafter"/>
</dbReference>
<evidence type="ECO:0000256" key="8">
    <source>
        <dbReference type="SAM" id="MobiDB-lite"/>
    </source>
</evidence>